<keyword evidence="1" id="KW-0805">Transcription regulation</keyword>
<sequence length="249" mass="28917">MMNEHRNLTNFLDLVALMGHPQFDSSLLAYLAEWVQAKHFSILRVQDQSPALLLCGTYNDHHSVPLRCGQSYVQRFHAYDDLYQNLVNQELQQHQILTGQVCANDIAFSPYRREIYEQNNLIQRLCGFYRDENNHPILFNLYRHKEQGFYSDHEIANFEQMIPALSKLMQGHLALQAQPDFKVQLLKRQPLLAPQEIEVCALVLKGMSYAGIAVTMGLKESTVKTYRNRAFDKLGIHFKNQLFAMFMHA</sequence>
<dbReference type="Pfam" id="PF00196">
    <property type="entry name" value="GerE"/>
    <property type="match status" value="1"/>
</dbReference>
<accession>A0ABT3NIM7</accession>
<dbReference type="PANTHER" id="PTHR44688">
    <property type="entry name" value="DNA-BINDING TRANSCRIPTIONAL ACTIVATOR DEVR_DOSR"/>
    <property type="match status" value="1"/>
</dbReference>
<dbReference type="EMBL" id="JAPEQW010000008">
    <property type="protein sequence ID" value="MCW8039134.1"/>
    <property type="molecule type" value="Genomic_DNA"/>
</dbReference>
<reference evidence="5 6" key="1">
    <citation type="submission" date="2022-11" db="EMBL/GenBank/DDBJ databases">
        <title>Acinetobacter entericus sp. nov., isolated from the gut of the plastic-eating larvae of the Coleoptera insect Zophobas atratus.</title>
        <authorList>
            <person name="Dong X."/>
            <person name="Yang Y."/>
        </authorList>
    </citation>
    <scope>NUCLEOTIDE SEQUENCE [LARGE SCALE GENOMIC DNA]</scope>
    <source>
        <strain evidence="5 6">BIT-DXN8</strain>
    </source>
</reference>
<dbReference type="InterPro" id="IPR000792">
    <property type="entry name" value="Tscrpt_reg_LuxR_C"/>
</dbReference>
<dbReference type="PANTHER" id="PTHR44688:SF16">
    <property type="entry name" value="DNA-BINDING TRANSCRIPTIONAL ACTIVATOR DEVR_DOSR"/>
    <property type="match status" value="1"/>
</dbReference>
<evidence type="ECO:0000259" key="4">
    <source>
        <dbReference type="PROSITE" id="PS50043"/>
    </source>
</evidence>
<comment type="caution">
    <text evidence="5">The sequence shown here is derived from an EMBL/GenBank/DDBJ whole genome shotgun (WGS) entry which is preliminary data.</text>
</comment>
<evidence type="ECO:0000313" key="5">
    <source>
        <dbReference type="EMBL" id="MCW8039134.1"/>
    </source>
</evidence>
<dbReference type="PRINTS" id="PR00038">
    <property type="entry name" value="HTHLUXR"/>
</dbReference>
<protein>
    <submittedName>
        <fullName evidence="5">LuxR C-terminal-related transcriptional regulator</fullName>
    </submittedName>
</protein>
<dbReference type="Proteomes" id="UP001209682">
    <property type="component" value="Unassembled WGS sequence"/>
</dbReference>
<feature type="domain" description="HTH luxR-type" evidence="4">
    <location>
        <begin position="185"/>
        <end position="249"/>
    </location>
</feature>
<dbReference type="SUPFAM" id="SSF46894">
    <property type="entry name" value="C-terminal effector domain of the bipartite response regulators"/>
    <property type="match status" value="1"/>
</dbReference>
<gene>
    <name evidence="5" type="ORF">OKC24_08180</name>
</gene>
<dbReference type="SMART" id="SM00421">
    <property type="entry name" value="HTH_LUXR"/>
    <property type="match status" value="1"/>
</dbReference>
<dbReference type="PROSITE" id="PS50043">
    <property type="entry name" value="HTH_LUXR_2"/>
    <property type="match status" value="1"/>
</dbReference>
<name>A0ABT3NIM7_9GAMM</name>
<evidence type="ECO:0000256" key="3">
    <source>
        <dbReference type="ARBA" id="ARBA00023163"/>
    </source>
</evidence>
<dbReference type="InterPro" id="IPR016032">
    <property type="entry name" value="Sig_transdc_resp-reg_C-effctor"/>
</dbReference>
<dbReference type="PROSITE" id="PS00622">
    <property type="entry name" value="HTH_LUXR_1"/>
    <property type="match status" value="1"/>
</dbReference>
<proteinExistence type="predicted"/>
<evidence type="ECO:0000313" key="6">
    <source>
        <dbReference type="Proteomes" id="UP001209682"/>
    </source>
</evidence>
<dbReference type="CDD" id="cd06170">
    <property type="entry name" value="LuxR_C_like"/>
    <property type="match status" value="1"/>
</dbReference>
<keyword evidence="3" id="KW-0804">Transcription</keyword>
<keyword evidence="2" id="KW-0238">DNA-binding</keyword>
<organism evidence="5 6">
    <name type="scientific">Acinetobacter entericus</name>
    <dbReference type="NCBI Taxonomy" id="2989714"/>
    <lineage>
        <taxon>Bacteria</taxon>
        <taxon>Pseudomonadati</taxon>
        <taxon>Pseudomonadota</taxon>
        <taxon>Gammaproteobacteria</taxon>
        <taxon>Moraxellales</taxon>
        <taxon>Moraxellaceae</taxon>
        <taxon>Acinetobacter</taxon>
    </lineage>
</organism>
<dbReference type="RefSeq" id="WP_131276613.1">
    <property type="nucleotide sequence ID" value="NZ_JAPEQW010000008.1"/>
</dbReference>
<dbReference type="InterPro" id="IPR036388">
    <property type="entry name" value="WH-like_DNA-bd_sf"/>
</dbReference>
<keyword evidence="6" id="KW-1185">Reference proteome</keyword>
<dbReference type="Gene3D" id="1.10.10.10">
    <property type="entry name" value="Winged helix-like DNA-binding domain superfamily/Winged helix DNA-binding domain"/>
    <property type="match status" value="1"/>
</dbReference>
<evidence type="ECO:0000256" key="1">
    <source>
        <dbReference type="ARBA" id="ARBA00023015"/>
    </source>
</evidence>
<evidence type="ECO:0000256" key="2">
    <source>
        <dbReference type="ARBA" id="ARBA00023125"/>
    </source>
</evidence>